<feature type="binding site" evidence="8">
    <location>
        <position position="15"/>
    </location>
    <ligand>
        <name>ADP-alpha-D-glucose</name>
        <dbReference type="ChEBI" id="CHEBI:57498"/>
    </ligand>
</feature>
<evidence type="ECO:0000256" key="7">
    <source>
        <dbReference type="ARBA" id="ARBA00023056"/>
    </source>
</evidence>
<dbReference type="NCBIfam" id="NF001903">
    <property type="entry name" value="PRK00654.2-2"/>
    <property type="match status" value="1"/>
</dbReference>
<dbReference type="Proteomes" id="UP000238701">
    <property type="component" value="Unassembled WGS sequence"/>
</dbReference>
<comment type="similarity">
    <text evidence="4 8">Belongs to the glycosyltransferase 1 family. Bacterial/plant glycogen synthase subfamily.</text>
</comment>
<proteinExistence type="inferred from homology"/>
<evidence type="ECO:0000313" key="11">
    <source>
        <dbReference type="EMBL" id="SPF35051.1"/>
    </source>
</evidence>
<protein>
    <recommendedName>
        <fullName evidence="8">Glycogen synthase</fullName>
        <ecNumber evidence="8">2.4.1.21</ecNumber>
    </recommendedName>
    <alternativeName>
        <fullName evidence="8">Starch [bacterial glycogen] synthase</fullName>
    </alternativeName>
</protein>
<reference evidence="12" key="1">
    <citation type="submission" date="2018-02" db="EMBL/GenBank/DDBJ databases">
        <authorList>
            <person name="Hausmann B."/>
        </authorList>
    </citation>
    <scope>NUCLEOTIDE SEQUENCE [LARGE SCALE GENOMIC DNA]</scope>
    <source>
        <strain evidence="12">Peat soil MAG SbA1</strain>
    </source>
</reference>
<keyword evidence="7 8" id="KW-0320">Glycogen biosynthesis</keyword>
<comment type="pathway">
    <text evidence="3 8">Glycan biosynthesis; glycogen biosynthesis.</text>
</comment>
<feature type="domain" description="Starch synthase catalytic" evidence="10">
    <location>
        <begin position="2"/>
        <end position="238"/>
    </location>
</feature>
<name>A0A2U3K5W5_9BACT</name>
<dbReference type="GO" id="GO:0009011">
    <property type="term" value="F:alpha-1,4-glucan glucosyltransferase (ADP-glucose donor) activity"/>
    <property type="evidence" value="ECO:0007669"/>
    <property type="project" value="UniProtKB-UniRule"/>
</dbReference>
<evidence type="ECO:0000256" key="2">
    <source>
        <dbReference type="ARBA" id="ARBA00002764"/>
    </source>
</evidence>
<dbReference type="GO" id="GO:0005978">
    <property type="term" value="P:glycogen biosynthetic process"/>
    <property type="evidence" value="ECO:0007669"/>
    <property type="project" value="UniProtKB-UniRule"/>
</dbReference>
<comment type="catalytic activity">
    <reaction evidence="1 8">
        <text>[(1-&gt;4)-alpha-D-glucosyl](n) + ADP-alpha-D-glucose = [(1-&gt;4)-alpha-D-glucosyl](n+1) + ADP + H(+)</text>
        <dbReference type="Rhea" id="RHEA:18189"/>
        <dbReference type="Rhea" id="RHEA-COMP:9584"/>
        <dbReference type="Rhea" id="RHEA-COMP:9587"/>
        <dbReference type="ChEBI" id="CHEBI:15378"/>
        <dbReference type="ChEBI" id="CHEBI:15444"/>
        <dbReference type="ChEBI" id="CHEBI:57498"/>
        <dbReference type="ChEBI" id="CHEBI:456216"/>
        <dbReference type="EC" id="2.4.1.21"/>
    </reaction>
</comment>
<keyword evidence="6 8" id="KW-0808">Transferase</keyword>
<dbReference type="SUPFAM" id="SSF53756">
    <property type="entry name" value="UDP-Glycosyltransferase/glycogen phosphorylase"/>
    <property type="match status" value="1"/>
</dbReference>
<evidence type="ECO:0000259" key="10">
    <source>
        <dbReference type="Pfam" id="PF08323"/>
    </source>
</evidence>
<dbReference type="InterPro" id="IPR001296">
    <property type="entry name" value="Glyco_trans_1"/>
</dbReference>
<dbReference type="InterPro" id="IPR013534">
    <property type="entry name" value="Starch_synth_cat_dom"/>
</dbReference>
<evidence type="ECO:0000256" key="4">
    <source>
        <dbReference type="ARBA" id="ARBA00010281"/>
    </source>
</evidence>
<dbReference type="Pfam" id="PF00534">
    <property type="entry name" value="Glycos_transf_1"/>
    <property type="match status" value="1"/>
</dbReference>
<keyword evidence="5 8" id="KW-0328">Glycosyltransferase</keyword>
<dbReference type="Pfam" id="PF08323">
    <property type="entry name" value="Glyco_transf_5"/>
    <property type="match status" value="1"/>
</dbReference>
<evidence type="ECO:0000256" key="6">
    <source>
        <dbReference type="ARBA" id="ARBA00022679"/>
    </source>
</evidence>
<dbReference type="NCBIfam" id="NF001899">
    <property type="entry name" value="PRK00654.1-2"/>
    <property type="match status" value="1"/>
</dbReference>
<dbReference type="GO" id="GO:0005829">
    <property type="term" value="C:cytosol"/>
    <property type="evidence" value="ECO:0007669"/>
    <property type="project" value="TreeGrafter"/>
</dbReference>
<dbReference type="HAMAP" id="MF_00484">
    <property type="entry name" value="Glycogen_synth"/>
    <property type="match status" value="1"/>
</dbReference>
<dbReference type="OrthoDB" id="9808590at2"/>
<dbReference type="InterPro" id="IPR011835">
    <property type="entry name" value="GS/SS"/>
</dbReference>
<dbReference type="UniPathway" id="UPA00164"/>
<dbReference type="PANTHER" id="PTHR45825:SF11">
    <property type="entry name" value="ALPHA AMYLASE DOMAIN-CONTAINING PROTEIN"/>
    <property type="match status" value="1"/>
</dbReference>
<sequence length="493" mass="54452">MHIAFAASEGVPFSKTGGLADVVGALPRALAALGHQVSVYLPRYRQTKLADPATVVRSITVPFDDKYRFASIITGGSQGGVKFYFVEYPEFYDRDGLYGNPAGDYPDNAERFALFSRAVLEASKVLGVPQVFHCHDWQSALVPVLLRTIYAEDPAFVGVGTVFTIHNMGYQGLFPPETLPLLMLPWDLFTMSKMEFFGQVNFLKGALAYADFITTVSRKYSQEIQTAEYGFGLEGVLHARAATVTGILNGVDYDEWSPQTDKFAAAQYSPQDLSAKAKCKQDLLAAFGVANADPKLPVIGIVSRFAAQKGFDLIAQIMDRLAREEMIVVALGAGDKPYEELFLRLNKQFPNKIAVKVAYDNAIAHKIEAGADMFLMPSRYEPCGLNQIYSLKYGTVPIVRATGGLDDTIEPWNARAGKGTGFKFTEYNGEALLRTIKQALEAYRDQTSWQVLMRNGMSKDFSWTASAREYGKVYERVKQMRAATPATSEKVLV</sequence>
<evidence type="ECO:0000256" key="3">
    <source>
        <dbReference type="ARBA" id="ARBA00004964"/>
    </source>
</evidence>
<dbReference type="NCBIfam" id="TIGR02095">
    <property type="entry name" value="glgA"/>
    <property type="match status" value="1"/>
</dbReference>
<evidence type="ECO:0000259" key="9">
    <source>
        <dbReference type="Pfam" id="PF00534"/>
    </source>
</evidence>
<comment type="function">
    <text evidence="2 8">Synthesizes alpha-1,4-glucan chains using ADP-glucose.</text>
</comment>
<accession>A0A2U3K5W5</accession>
<gene>
    <name evidence="8 11" type="primary">glgA</name>
    <name evidence="11" type="ORF">SBA1_1370006</name>
</gene>
<dbReference type="EC" id="2.4.1.21" evidence="8"/>
<dbReference type="PANTHER" id="PTHR45825">
    <property type="entry name" value="GRANULE-BOUND STARCH SYNTHASE 1, CHLOROPLASTIC/AMYLOPLASTIC"/>
    <property type="match status" value="1"/>
</dbReference>
<evidence type="ECO:0000313" key="12">
    <source>
        <dbReference type="Proteomes" id="UP000238701"/>
    </source>
</evidence>
<dbReference type="GO" id="GO:0004373">
    <property type="term" value="F:alpha-1,4-glucan glucosyltransferase (UDP-glucose donor) activity"/>
    <property type="evidence" value="ECO:0007669"/>
    <property type="project" value="InterPro"/>
</dbReference>
<dbReference type="EMBL" id="OMOD01000043">
    <property type="protein sequence ID" value="SPF35051.1"/>
    <property type="molecule type" value="Genomic_DNA"/>
</dbReference>
<dbReference type="AlphaFoldDB" id="A0A2U3K5W5"/>
<organism evidence="11 12">
    <name type="scientific">Candidatus Sulfotelmatobacter kueseliae</name>
    <dbReference type="NCBI Taxonomy" id="2042962"/>
    <lineage>
        <taxon>Bacteria</taxon>
        <taxon>Pseudomonadati</taxon>
        <taxon>Acidobacteriota</taxon>
        <taxon>Terriglobia</taxon>
        <taxon>Terriglobales</taxon>
        <taxon>Candidatus Korobacteraceae</taxon>
        <taxon>Candidatus Sulfotelmatobacter</taxon>
    </lineage>
</organism>
<evidence type="ECO:0000256" key="1">
    <source>
        <dbReference type="ARBA" id="ARBA00001478"/>
    </source>
</evidence>
<dbReference type="Gene3D" id="3.40.50.2000">
    <property type="entry name" value="Glycogen Phosphorylase B"/>
    <property type="match status" value="2"/>
</dbReference>
<evidence type="ECO:0000256" key="5">
    <source>
        <dbReference type="ARBA" id="ARBA00022676"/>
    </source>
</evidence>
<evidence type="ECO:0000256" key="8">
    <source>
        <dbReference type="HAMAP-Rule" id="MF_00484"/>
    </source>
</evidence>
<feature type="domain" description="Glycosyl transferase family 1" evidence="9">
    <location>
        <begin position="291"/>
        <end position="444"/>
    </location>
</feature>
<dbReference type="CDD" id="cd03791">
    <property type="entry name" value="GT5_Glycogen_synthase_DULL1-like"/>
    <property type="match status" value="1"/>
</dbReference>